<evidence type="ECO:0000256" key="9">
    <source>
        <dbReference type="ARBA" id="ARBA00023098"/>
    </source>
</evidence>
<keyword evidence="10 12" id="KW-0472">Membrane</keyword>
<keyword evidence="11" id="KW-0275">Fatty acid biosynthesis</keyword>
<dbReference type="GO" id="GO:0004768">
    <property type="term" value="F:stearoyl-CoA 9-desaturase activity"/>
    <property type="evidence" value="ECO:0007669"/>
    <property type="project" value="UniProtKB-EC"/>
</dbReference>
<keyword evidence="4 12" id="KW-0812">Transmembrane</keyword>
<keyword evidence="9" id="KW-0443">Lipid metabolism</keyword>
<organism evidence="14 15">
    <name type="scientific">Povalibacter uvarum</name>
    <dbReference type="NCBI Taxonomy" id="732238"/>
    <lineage>
        <taxon>Bacteria</taxon>
        <taxon>Pseudomonadati</taxon>
        <taxon>Pseudomonadota</taxon>
        <taxon>Gammaproteobacteria</taxon>
        <taxon>Steroidobacterales</taxon>
        <taxon>Steroidobacteraceae</taxon>
        <taxon>Povalibacter</taxon>
    </lineage>
</organism>
<evidence type="ECO:0000313" key="15">
    <source>
        <dbReference type="Proteomes" id="UP000588068"/>
    </source>
</evidence>
<evidence type="ECO:0000256" key="3">
    <source>
        <dbReference type="ARBA" id="ARBA00022516"/>
    </source>
</evidence>
<evidence type="ECO:0000256" key="11">
    <source>
        <dbReference type="ARBA" id="ARBA00023160"/>
    </source>
</evidence>
<feature type="domain" description="Fatty acid desaturase" evidence="13">
    <location>
        <begin position="67"/>
        <end position="294"/>
    </location>
</feature>
<dbReference type="InterPro" id="IPR015876">
    <property type="entry name" value="Acyl-CoA_DS"/>
</dbReference>
<keyword evidence="15" id="KW-1185">Reference proteome</keyword>
<protein>
    <submittedName>
        <fullName evidence="14">Stearoyl-CoA desaturase (Delta-9 desaturase)</fullName>
        <ecNumber evidence="14">1.14.19.1</ecNumber>
    </submittedName>
</protein>
<comment type="similarity">
    <text evidence="2">Belongs to the fatty acid desaturase type 2 family.</text>
</comment>
<evidence type="ECO:0000256" key="6">
    <source>
        <dbReference type="ARBA" id="ARBA00022989"/>
    </source>
</evidence>
<dbReference type="EMBL" id="JACHHZ010000001">
    <property type="protein sequence ID" value="MBB6092400.1"/>
    <property type="molecule type" value="Genomic_DNA"/>
</dbReference>
<evidence type="ECO:0000256" key="4">
    <source>
        <dbReference type="ARBA" id="ARBA00022692"/>
    </source>
</evidence>
<proteinExistence type="inferred from homology"/>
<evidence type="ECO:0000256" key="1">
    <source>
        <dbReference type="ARBA" id="ARBA00004141"/>
    </source>
</evidence>
<gene>
    <name evidence="14" type="ORF">HNQ60_001246</name>
</gene>
<comment type="caution">
    <text evidence="14">The sequence shown here is derived from an EMBL/GenBank/DDBJ whole genome shotgun (WGS) entry which is preliminary data.</text>
</comment>
<dbReference type="Proteomes" id="UP000588068">
    <property type="component" value="Unassembled WGS sequence"/>
</dbReference>
<dbReference type="EC" id="1.14.19.1" evidence="14"/>
<feature type="transmembrane region" description="Helical" evidence="12">
    <location>
        <begin position="215"/>
        <end position="234"/>
    </location>
</feature>
<feature type="transmembrane region" description="Helical" evidence="12">
    <location>
        <begin position="49"/>
        <end position="77"/>
    </location>
</feature>
<comment type="subcellular location">
    <subcellularLocation>
        <location evidence="1">Membrane</location>
        <topology evidence="1">Multi-pass membrane protein</topology>
    </subcellularLocation>
</comment>
<keyword evidence="5" id="KW-0276">Fatty acid metabolism</keyword>
<feature type="transmembrane region" description="Helical" evidence="12">
    <location>
        <begin position="181"/>
        <end position="200"/>
    </location>
</feature>
<reference evidence="14 15" key="1">
    <citation type="submission" date="2020-08" db="EMBL/GenBank/DDBJ databases">
        <title>Genomic Encyclopedia of Type Strains, Phase IV (KMG-IV): sequencing the most valuable type-strain genomes for metagenomic binning, comparative biology and taxonomic classification.</title>
        <authorList>
            <person name="Goeker M."/>
        </authorList>
    </citation>
    <scope>NUCLEOTIDE SEQUENCE [LARGE SCALE GENOMIC DNA]</scope>
    <source>
        <strain evidence="14 15">DSM 26723</strain>
    </source>
</reference>
<dbReference type="GO" id="GO:0016020">
    <property type="term" value="C:membrane"/>
    <property type="evidence" value="ECO:0007669"/>
    <property type="project" value="UniProtKB-SubCell"/>
</dbReference>
<accession>A0A841HJB6</accession>
<evidence type="ECO:0000256" key="7">
    <source>
        <dbReference type="ARBA" id="ARBA00023002"/>
    </source>
</evidence>
<keyword evidence="7 14" id="KW-0560">Oxidoreductase</keyword>
<name>A0A841HJB6_9GAMM</name>
<dbReference type="Pfam" id="PF00487">
    <property type="entry name" value="FA_desaturase"/>
    <property type="match status" value="1"/>
</dbReference>
<evidence type="ECO:0000256" key="12">
    <source>
        <dbReference type="SAM" id="Phobius"/>
    </source>
</evidence>
<keyword evidence="6 12" id="KW-1133">Transmembrane helix</keyword>
<dbReference type="CDD" id="cd03505">
    <property type="entry name" value="Delta9-FADS-like"/>
    <property type="match status" value="1"/>
</dbReference>
<dbReference type="GO" id="GO:0006633">
    <property type="term" value="P:fatty acid biosynthetic process"/>
    <property type="evidence" value="ECO:0007669"/>
    <property type="project" value="UniProtKB-KW"/>
</dbReference>
<evidence type="ECO:0000256" key="8">
    <source>
        <dbReference type="ARBA" id="ARBA00023004"/>
    </source>
</evidence>
<evidence type="ECO:0000256" key="2">
    <source>
        <dbReference type="ARBA" id="ARBA00008749"/>
    </source>
</evidence>
<dbReference type="PANTHER" id="PTHR11351">
    <property type="entry name" value="ACYL-COA DESATURASE"/>
    <property type="match status" value="1"/>
</dbReference>
<dbReference type="InterPro" id="IPR005804">
    <property type="entry name" value="FA_desaturase_dom"/>
</dbReference>
<evidence type="ECO:0000313" key="14">
    <source>
        <dbReference type="EMBL" id="MBB6092400.1"/>
    </source>
</evidence>
<dbReference type="PANTHER" id="PTHR11351:SF31">
    <property type="entry name" value="DESATURASE 1, ISOFORM A-RELATED"/>
    <property type="match status" value="1"/>
</dbReference>
<keyword evidence="8" id="KW-0408">Iron</keyword>
<dbReference type="AlphaFoldDB" id="A0A841HJB6"/>
<evidence type="ECO:0000256" key="10">
    <source>
        <dbReference type="ARBA" id="ARBA00023136"/>
    </source>
</evidence>
<keyword evidence="3" id="KW-0444">Lipid biosynthesis</keyword>
<dbReference type="PRINTS" id="PR00075">
    <property type="entry name" value="FACDDSATRASE"/>
</dbReference>
<dbReference type="RefSeq" id="WP_184330119.1">
    <property type="nucleotide sequence ID" value="NZ_JACHHZ010000001.1"/>
</dbReference>
<evidence type="ECO:0000259" key="13">
    <source>
        <dbReference type="Pfam" id="PF00487"/>
    </source>
</evidence>
<sequence length="324" mass="37196">MISSTSAPRGALSYTARLRRWFDATPDASETGASWRDDPIDWLRVVPFALMHVACLAVVFVGASAIAVTVAVTLYWIRMFAVTAFYHRYFSHRSFKTSRAAQFAFAVLGASAVQRGPLWWAAHHRHHHAHSDRPEDPHSPAQHGFWRAHMGWFLTRKGFSADLHRVRDLSRFPELRWLDRFDVLVPVALAVLLFGFGIALERWVPGLGTSGSQMLVWGFFISTVACYHGTYTINSLCHRFGRKRYETHDDSRNNAWLALLTLGEGWHNNHHHYPASARQGFYWWEVDLTYYALKGLAQVGLIWDLKTVPVEIREDVSRRLRRVP</sequence>
<evidence type="ECO:0000256" key="5">
    <source>
        <dbReference type="ARBA" id="ARBA00022832"/>
    </source>
</evidence>